<name>A0A8K0G6L0_IGNLU</name>
<dbReference type="PANTHER" id="PTHR31025:SF9">
    <property type="entry name" value="SI:DKEY-286J15.1"/>
    <property type="match status" value="1"/>
</dbReference>
<reference evidence="1" key="1">
    <citation type="submission" date="2019-08" db="EMBL/GenBank/DDBJ databases">
        <title>The genome of the North American firefly Photinus pyralis.</title>
        <authorList>
            <consortium name="Photinus pyralis genome working group"/>
            <person name="Fallon T.R."/>
            <person name="Sander Lower S.E."/>
            <person name="Weng J.-K."/>
        </authorList>
    </citation>
    <scope>NUCLEOTIDE SEQUENCE</scope>
    <source>
        <strain evidence="1">TRF0915ILg1</strain>
        <tissue evidence="1">Whole body</tissue>
    </source>
</reference>
<dbReference type="Proteomes" id="UP000801492">
    <property type="component" value="Unassembled WGS sequence"/>
</dbReference>
<proteinExistence type="predicted"/>
<dbReference type="Pfam" id="PF15992">
    <property type="entry name" value="DUF4769"/>
    <property type="match status" value="2"/>
</dbReference>
<dbReference type="AlphaFoldDB" id="A0A8K0G6L0"/>
<dbReference type="OrthoDB" id="6776649at2759"/>
<organism evidence="1 2">
    <name type="scientific">Ignelater luminosus</name>
    <name type="common">Cucubano</name>
    <name type="synonym">Pyrophorus luminosus</name>
    <dbReference type="NCBI Taxonomy" id="2038154"/>
    <lineage>
        <taxon>Eukaryota</taxon>
        <taxon>Metazoa</taxon>
        <taxon>Ecdysozoa</taxon>
        <taxon>Arthropoda</taxon>
        <taxon>Hexapoda</taxon>
        <taxon>Insecta</taxon>
        <taxon>Pterygota</taxon>
        <taxon>Neoptera</taxon>
        <taxon>Endopterygota</taxon>
        <taxon>Coleoptera</taxon>
        <taxon>Polyphaga</taxon>
        <taxon>Elateriformia</taxon>
        <taxon>Elateroidea</taxon>
        <taxon>Elateridae</taxon>
        <taxon>Agrypninae</taxon>
        <taxon>Pyrophorini</taxon>
        <taxon>Ignelater</taxon>
    </lineage>
</organism>
<evidence type="ECO:0000313" key="1">
    <source>
        <dbReference type="EMBL" id="KAF2887458.1"/>
    </source>
</evidence>
<evidence type="ECO:0000313" key="2">
    <source>
        <dbReference type="Proteomes" id="UP000801492"/>
    </source>
</evidence>
<protein>
    <submittedName>
        <fullName evidence="1">Uncharacterized protein</fullName>
    </submittedName>
</protein>
<gene>
    <name evidence="1" type="ORF">ILUMI_18715</name>
</gene>
<keyword evidence="2" id="KW-1185">Reference proteome</keyword>
<feature type="non-terminal residue" evidence="1">
    <location>
        <position position="480"/>
    </location>
</feature>
<sequence length="480" mass="55620">QKVFVDILKIIEVHHIKRLLKSFDMRTQILFEYHLKEWRALLGCPLGICNTQRHVISSALPPQSQTTTCSSSIQIEPYSVQSLTPESNETNINLSTVLNETTRGVMLTSYYTNFGKFNEEQRSMLINVIAQYLEDKKIQMSLSKSYQLERQILETFPTEKLEYYRTSKRGKLYNKCANLKSSIKSTIPSLTNKEKGVSLKQTQKQTLIPDADVESCIRSMKYDNLSTEEFDHCWKGCAQYRLAEIKNLQSTEEIFNKWPYYKLASGYRLIDMDFNMLYTTGDSLMTKWKANSEKIFDFISSDNHIKDKEINKCLRSAAEGKLTENSRDAVIFWALHGYFVPTAKVTRKDSSGRKSVTKFTIKDSQESFVFVGKSHQQIEEHVRHLKTLKESTIQPFILCVGNDITSVKDIYLYFNDIKYSFCSFLHAVDICFKLCYVFDLSFPSACTMFWNFIESFFFEIKSKSSFSKVHVLTETLKAAE</sequence>
<dbReference type="EMBL" id="VTPC01083417">
    <property type="protein sequence ID" value="KAF2887458.1"/>
    <property type="molecule type" value="Genomic_DNA"/>
</dbReference>
<accession>A0A8K0G6L0</accession>
<dbReference type="InterPro" id="IPR031934">
    <property type="entry name" value="DUF4769"/>
</dbReference>
<dbReference type="PANTHER" id="PTHR31025">
    <property type="entry name" value="SI:CH211-196P9.1-RELATED"/>
    <property type="match status" value="1"/>
</dbReference>
<comment type="caution">
    <text evidence="1">The sequence shown here is derived from an EMBL/GenBank/DDBJ whole genome shotgun (WGS) entry which is preliminary data.</text>
</comment>